<dbReference type="EMBL" id="HF935431">
    <property type="protein sequence ID" value="CCX30262.1"/>
    <property type="molecule type" value="Genomic_DNA"/>
</dbReference>
<reference evidence="2 3" key="1">
    <citation type="journal article" date="2013" name="PLoS Genet.">
        <title>The genome and development-dependent transcriptomes of Pyronema confluens: a window into fungal evolution.</title>
        <authorList>
            <person name="Traeger S."/>
            <person name="Altegoer F."/>
            <person name="Freitag M."/>
            <person name="Gabaldon T."/>
            <person name="Kempken F."/>
            <person name="Kumar A."/>
            <person name="Marcet-Houben M."/>
            <person name="Poggeler S."/>
            <person name="Stajich J.E."/>
            <person name="Nowrousian M."/>
        </authorList>
    </citation>
    <scope>NUCLEOTIDE SEQUENCE [LARGE SCALE GENOMIC DNA]</scope>
    <source>
        <strain evidence="3">CBS 100304</strain>
        <tissue evidence="2">Vegetative mycelium</tissue>
    </source>
</reference>
<dbReference type="OMA" id="YWHDMEF"/>
<accession>U4LFD7</accession>
<dbReference type="InterPro" id="IPR014710">
    <property type="entry name" value="RmlC-like_jellyroll"/>
</dbReference>
<dbReference type="OrthoDB" id="415358at2759"/>
<feature type="domain" description="JmjC" evidence="1">
    <location>
        <begin position="135"/>
        <end position="321"/>
    </location>
</feature>
<evidence type="ECO:0000259" key="1">
    <source>
        <dbReference type="PROSITE" id="PS51184"/>
    </source>
</evidence>
<dbReference type="InterPro" id="IPR003347">
    <property type="entry name" value="JmjC_dom"/>
</dbReference>
<dbReference type="InterPro" id="IPR041667">
    <property type="entry name" value="Cupin_8"/>
</dbReference>
<sequence length="341" mass="39090">MSMDSPLNLKHALAELLTSYHELNTSFVEERIGTPTSLQFLQYVQKNRPVVFRDAASHWRAVQTWDAEYLRTKMGEKTIVVAETPFGNADSAVVSENDGRMYFVKPHQTNMQFSDFLDQLRMQKANLESPVVRYAQSQDDNMQREFGPIESDAERHILWASQALDRLPDAVNVWMGNERSVSAIHKDPYENLYVQITGSKRFVLISPFEGLCLQEETLQSAKYVPSNTDGLFDIVPDEPESFVHFWPTIDPDSPKNVDRAWWDHCKPLHVELNPGDILYLPAMWYHKVSQCTDSDKWLCSAVNYWYDMEYAGPFFPSINFIRSAALIPSDGGTDKSCGQQM</sequence>
<proteinExistence type="predicted"/>
<dbReference type="AlphaFoldDB" id="U4LFD7"/>
<dbReference type="Gene3D" id="2.60.120.10">
    <property type="entry name" value="Jelly Rolls"/>
    <property type="match status" value="1"/>
</dbReference>
<keyword evidence="3" id="KW-1185">Reference proteome</keyword>
<dbReference type="eggNOG" id="KOG2508">
    <property type="taxonomic scope" value="Eukaryota"/>
</dbReference>
<protein>
    <submittedName>
        <fullName evidence="2">Similar to JmjC domain-containing protein 7 acc. no. P0C872</fullName>
    </submittedName>
</protein>
<evidence type="ECO:0000313" key="2">
    <source>
        <dbReference type="EMBL" id="CCX30262.1"/>
    </source>
</evidence>
<dbReference type="PANTHER" id="PTHR12461">
    <property type="entry name" value="HYPOXIA-INDUCIBLE FACTOR 1 ALPHA INHIBITOR-RELATED"/>
    <property type="match status" value="1"/>
</dbReference>
<dbReference type="Proteomes" id="UP000018144">
    <property type="component" value="Unassembled WGS sequence"/>
</dbReference>
<name>U4LFD7_PYROM</name>
<dbReference type="PANTHER" id="PTHR12461:SF99">
    <property type="entry name" value="BIFUNCTIONAL PEPTIDASE AND (3S)-LYSYL HYDROXYLASE JMJD7"/>
    <property type="match status" value="1"/>
</dbReference>
<dbReference type="PROSITE" id="PS51184">
    <property type="entry name" value="JMJC"/>
    <property type="match status" value="1"/>
</dbReference>
<dbReference type="STRING" id="1076935.U4LFD7"/>
<dbReference type="SUPFAM" id="SSF51197">
    <property type="entry name" value="Clavaminate synthase-like"/>
    <property type="match status" value="1"/>
</dbReference>
<evidence type="ECO:0000313" key="3">
    <source>
        <dbReference type="Proteomes" id="UP000018144"/>
    </source>
</evidence>
<organism evidence="2 3">
    <name type="scientific">Pyronema omphalodes (strain CBS 100304)</name>
    <name type="common">Pyronema confluens</name>
    <dbReference type="NCBI Taxonomy" id="1076935"/>
    <lineage>
        <taxon>Eukaryota</taxon>
        <taxon>Fungi</taxon>
        <taxon>Dikarya</taxon>
        <taxon>Ascomycota</taxon>
        <taxon>Pezizomycotina</taxon>
        <taxon>Pezizomycetes</taxon>
        <taxon>Pezizales</taxon>
        <taxon>Pyronemataceae</taxon>
        <taxon>Pyronema</taxon>
    </lineage>
</organism>
<dbReference type="Pfam" id="PF13621">
    <property type="entry name" value="Cupin_8"/>
    <property type="match status" value="1"/>
</dbReference>
<gene>
    <name evidence="2" type="ORF">PCON_08388</name>
</gene>
<dbReference type="SMART" id="SM00558">
    <property type="entry name" value="JmjC"/>
    <property type="match status" value="1"/>
</dbReference>